<accession>A0A6I0EXP0</accession>
<dbReference type="SMART" id="SM00858">
    <property type="entry name" value="SAF"/>
    <property type="match status" value="1"/>
</dbReference>
<dbReference type="Proteomes" id="UP000468766">
    <property type="component" value="Unassembled WGS sequence"/>
</dbReference>
<dbReference type="InterPro" id="IPR013974">
    <property type="entry name" value="SAF"/>
</dbReference>
<protein>
    <recommendedName>
        <fullName evidence="2">SAF domain-containing protein</fullName>
    </recommendedName>
</protein>
<reference evidence="3 4" key="1">
    <citation type="submission" date="2019-10" db="EMBL/GenBank/DDBJ databases">
        <title>Whole-genome sequence of the extremophile Heliorestis acidaminivorans DSM 24790.</title>
        <authorList>
            <person name="Kyndt J.A."/>
            <person name="Meyer T.E."/>
        </authorList>
    </citation>
    <scope>NUCLEOTIDE SEQUENCE [LARGE SCALE GENOMIC DNA]</scope>
    <source>
        <strain evidence="3 4">DSM 24790</strain>
    </source>
</reference>
<keyword evidence="1" id="KW-0812">Transmembrane</keyword>
<feature type="domain" description="SAF" evidence="2">
    <location>
        <begin position="63"/>
        <end position="125"/>
    </location>
</feature>
<keyword evidence="4" id="KW-1185">Reference proteome</keyword>
<feature type="transmembrane region" description="Helical" evidence="1">
    <location>
        <begin position="33"/>
        <end position="51"/>
    </location>
</feature>
<evidence type="ECO:0000256" key="1">
    <source>
        <dbReference type="SAM" id="Phobius"/>
    </source>
</evidence>
<dbReference type="CDD" id="cd11614">
    <property type="entry name" value="SAF_CpaB_FlgA_like"/>
    <property type="match status" value="1"/>
</dbReference>
<dbReference type="EMBL" id="WBXO01000008">
    <property type="protein sequence ID" value="KAB2951993.1"/>
    <property type="molecule type" value="Genomic_DNA"/>
</dbReference>
<dbReference type="OrthoDB" id="163768at2"/>
<keyword evidence="1" id="KW-0472">Membrane</keyword>
<proteinExistence type="predicted"/>
<comment type="caution">
    <text evidence="3">The sequence shown here is derived from an EMBL/GenBank/DDBJ whole genome shotgun (WGS) entry which is preliminary data.</text>
</comment>
<organism evidence="3 4">
    <name type="scientific">Heliorestis acidaminivorans</name>
    <dbReference type="NCBI Taxonomy" id="553427"/>
    <lineage>
        <taxon>Bacteria</taxon>
        <taxon>Bacillati</taxon>
        <taxon>Bacillota</taxon>
        <taxon>Clostridia</taxon>
        <taxon>Eubacteriales</taxon>
        <taxon>Heliobacteriaceae</taxon>
        <taxon>Heliorestis</taxon>
    </lineage>
</organism>
<name>A0A6I0EXP0_9FIRM</name>
<sequence>MKRKGRFEVPITRNGLLFLIKKGRERYLQKQKVVRIVLATVVAFVSWYFALTAEGFKDVEIRHSVVVAVKPVQAGTVINNSMVTVIDIPQSLRVTDSVKSLDQVVGKVSTMPLAANEVVRESRLESGPIVSPEYRIMRLGVSMITSGTTIKPGDEVDILAVSDNETEVILPGAKIRFVYDKDGKTLYNLDGTKSKEAANIPSFIEIYVPNVYTALKIRQAIKNGWDLSVVGYGISAIVNDEREENEQVMDAETEIVEDLI</sequence>
<dbReference type="Gene3D" id="3.90.1210.10">
    <property type="entry name" value="Antifreeze-like/N-acetylneuraminic acid synthase C-terminal domain"/>
    <property type="match status" value="1"/>
</dbReference>
<evidence type="ECO:0000259" key="2">
    <source>
        <dbReference type="SMART" id="SM00858"/>
    </source>
</evidence>
<evidence type="ECO:0000313" key="4">
    <source>
        <dbReference type="Proteomes" id="UP000468766"/>
    </source>
</evidence>
<gene>
    <name evidence="3" type="ORF">F9B85_10580</name>
</gene>
<dbReference type="AlphaFoldDB" id="A0A6I0EXP0"/>
<evidence type="ECO:0000313" key="3">
    <source>
        <dbReference type="EMBL" id="KAB2951993.1"/>
    </source>
</evidence>
<keyword evidence="1" id="KW-1133">Transmembrane helix</keyword>
<dbReference type="Pfam" id="PF08666">
    <property type="entry name" value="SAF"/>
    <property type="match status" value="1"/>
</dbReference>